<dbReference type="Gene3D" id="2.115.10.20">
    <property type="entry name" value="Glycosyl hydrolase domain, family 43"/>
    <property type="match status" value="1"/>
</dbReference>
<organism evidence="7 8">
    <name type="scientific">Paenibacillus rhizolycopersici</name>
    <dbReference type="NCBI Taxonomy" id="2780073"/>
    <lineage>
        <taxon>Bacteria</taxon>
        <taxon>Bacillati</taxon>
        <taxon>Bacillota</taxon>
        <taxon>Bacilli</taxon>
        <taxon>Bacillales</taxon>
        <taxon>Paenibacillaceae</taxon>
        <taxon>Paenibacillus</taxon>
    </lineage>
</organism>
<keyword evidence="4" id="KW-0119">Carbohydrate metabolism</keyword>
<keyword evidence="3 6" id="KW-0378">Hydrolase</keyword>
<dbReference type="PANTHER" id="PTHR43772:SF2">
    <property type="entry name" value="PUTATIVE (AFU_ORTHOLOGUE AFUA_2G04480)-RELATED"/>
    <property type="match status" value="1"/>
</dbReference>
<name>A0ABS2H3L0_9BACL</name>
<dbReference type="Proteomes" id="UP001516620">
    <property type="component" value="Unassembled WGS sequence"/>
</dbReference>
<gene>
    <name evidence="7" type="ORF">IM700_006320</name>
</gene>
<dbReference type="SUPFAM" id="SSF75005">
    <property type="entry name" value="Arabinanase/levansucrase/invertase"/>
    <property type="match status" value="1"/>
</dbReference>
<sequence length="473" mass="52766">MKKQGFNPYLPSWEYVPDGEPHVWGDRVYVYGSHDRFNGHVFCLNDYVCWSAPVEDLGDWRYEGVIYKKTDDPLNPDGRMCLYAPDVTVGPDGRYYLYYVLDKVPIVSVAVCETPAGEFEFYGYVQYADGTRLGEKAGDEPQFDPGVLTEGERTYLYTGFCAAGDRSRHGAMVTVLGPDMLTIVEEPVFVAPSEPYSKGSGFEGHAFFEAPSIRKKDDTYYLIYSSIVMHELCYATSPFPTHGFVYQGVLISNNDLHIDSYKPADKPMYYGGNNHGSIERINGKWYVFYHRHTNGTAFCRQGCIERIHFREDGTIAQAEMTSSGPNGGPLVGHGEYPAYLACHLFCKDEATYTGGFGSGAWMDSRFPKITQDGKDGDEEIGYIANMTDSATAGFKYFDCHGIKKVKIKVRGYCQGAFEIQTAWEGPALGTIPVDFTNVWTEYTADIAIPDGIQALYFKYTGNGCADLASFALE</sequence>
<comment type="similarity">
    <text evidence="1 6">Belongs to the glycosyl hydrolase 43 family.</text>
</comment>
<comment type="caution">
    <text evidence="7">The sequence shown here is derived from an EMBL/GenBank/DDBJ whole genome shotgun (WGS) entry which is preliminary data.</text>
</comment>
<evidence type="ECO:0000313" key="8">
    <source>
        <dbReference type="Proteomes" id="UP001516620"/>
    </source>
</evidence>
<evidence type="ECO:0000256" key="6">
    <source>
        <dbReference type="RuleBase" id="RU361187"/>
    </source>
</evidence>
<dbReference type="InterPro" id="IPR006710">
    <property type="entry name" value="Glyco_hydro_43"/>
</dbReference>
<evidence type="ECO:0000256" key="1">
    <source>
        <dbReference type="ARBA" id="ARBA00009865"/>
    </source>
</evidence>
<dbReference type="CDD" id="cd04084">
    <property type="entry name" value="CBM6_xylanase-like"/>
    <property type="match status" value="1"/>
</dbReference>
<dbReference type="Gene3D" id="2.60.120.260">
    <property type="entry name" value="Galactose-binding domain-like"/>
    <property type="match status" value="1"/>
</dbReference>
<keyword evidence="2" id="KW-0624">Polysaccharide degradation</keyword>
<evidence type="ECO:0000313" key="7">
    <source>
        <dbReference type="EMBL" id="MBM6995276.1"/>
    </source>
</evidence>
<evidence type="ECO:0000256" key="3">
    <source>
        <dbReference type="ARBA" id="ARBA00022801"/>
    </source>
</evidence>
<accession>A0ABS2H3L0</accession>
<dbReference type="InterPro" id="IPR023296">
    <property type="entry name" value="Glyco_hydro_beta-prop_sf"/>
</dbReference>
<dbReference type="InterPro" id="IPR052176">
    <property type="entry name" value="Glycosyl_Hydrlase_43_Enz"/>
</dbReference>
<evidence type="ECO:0000256" key="4">
    <source>
        <dbReference type="ARBA" id="ARBA00023277"/>
    </source>
</evidence>
<reference evidence="7 8" key="1">
    <citation type="submission" date="2021-01" db="EMBL/GenBank/DDBJ databases">
        <title>Paenibacillus sp.nov. isolated from the rhizosphere soil of tomato plant.</title>
        <authorList>
            <person name="Thin K.K."/>
            <person name="Zhang X."/>
            <person name="He S."/>
        </authorList>
    </citation>
    <scope>NUCLEOTIDE SEQUENCE [LARGE SCALE GENOMIC DNA]</scope>
    <source>
        <strain evidence="7 8">DXFW5</strain>
    </source>
</reference>
<dbReference type="RefSeq" id="WP_155605132.1">
    <property type="nucleotide sequence ID" value="NZ_JADCNN020000004.1"/>
</dbReference>
<evidence type="ECO:0000256" key="2">
    <source>
        <dbReference type="ARBA" id="ARBA00022651"/>
    </source>
</evidence>
<keyword evidence="8" id="KW-1185">Reference proteome</keyword>
<dbReference type="EMBL" id="JADCNN020000004">
    <property type="protein sequence ID" value="MBM6995276.1"/>
    <property type="molecule type" value="Genomic_DNA"/>
</dbReference>
<evidence type="ECO:0000256" key="5">
    <source>
        <dbReference type="ARBA" id="ARBA00023295"/>
    </source>
</evidence>
<dbReference type="CDD" id="cd18620">
    <property type="entry name" value="GH43_XylA-like"/>
    <property type="match status" value="1"/>
</dbReference>
<dbReference type="PANTHER" id="PTHR43772">
    <property type="entry name" value="ENDO-1,4-BETA-XYLANASE"/>
    <property type="match status" value="1"/>
</dbReference>
<keyword evidence="2" id="KW-0858">Xylan degradation</keyword>
<proteinExistence type="inferred from homology"/>
<protein>
    <submittedName>
        <fullName evidence="7">Family 43 glycosylhydrolase</fullName>
    </submittedName>
</protein>
<keyword evidence="5 6" id="KW-0326">Glycosidase</keyword>
<dbReference type="Pfam" id="PF04616">
    <property type="entry name" value="Glyco_hydro_43"/>
    <property type="match status" value="1"/>
</dbReference>